<gene>
    <name evidence="8" type="ORF">LSH36_271g00006</name>
</gene>
<comment type="subcellular location">
    <subcellularLocation>
        <location evidence="2">Cytoplasm</location>
    </subcellularLocation>
    <subcellularLocation>
        <location evidence="1">Endomembrane system</location>
    </subcellularLocation>
</comment>
<evidence type="ECO:0000313" key="9">
    <source>
        <dbReference type="Proteomes" id="UP001208570"/>
    </source>
</evidence>
<dbReference type="Proteomes" id="UP001208570">
    <property type="component" value="Unassembled WGS sequence"/>
</dbReference>
<name>A0AAD9JJE1_9ANNE</name>
<dbReference type="Gene3D" id="1.10.238.10">
    <property type="entry name" value="EF-hand"/>
    <property type="match status" value="2"/>
</dbReference>
<keyword evidence="6" id="KW-0106">Calcium</keyword>
<dbReference type="InterPro" id="IPR011992">
    <property type="entry name" value="EF-hand-dom_pair"/>
</dbReference>
<dbReference type="GO" id="GO:0005737">
    <property type="term" value="C:cytoplasm"/>
    <property type="evidence" value="ECO:0007669"/>
    <property type="project" value="UniProtKB-SubCell"/>
</dbReference>
<evidence type="ECO:0000256" key="1">
    <source>
        <dbReference type="ARBA" id="ARBA00004308"/>
    </source>
</evidence>
<protein>
    <submittedName>
        <fullName evidence="8">Uncharacterized protein</fullName>
    </submittedName>
</protein>
<reference evidence="8" key="1">
    <citation type="journal article" date="2023" name="Mol. Biol. Evol.">
        <title>Third-Generation Sequencing Reveals the Adaptive Role of the Epigenome in Three Deep-Sea Polychaetes.</title>
        <authorList>
            <person name="Perez M."/>
            <person name="Aroh O."/>
            <person name="Sun Y."/>
            <person name="Lan Y."/>
            <person name="Juniper S.K."/>
            <person name="Young C.R."/>
            <person name="Angers B."/>
            <person name="Qian P.Y."/>
        </authorList>
    </citation>
    <scope>NUCLEOTIDE SEQUENCE</scope>
    <source>
        <strain evidence="8">P08H-3</strain>
    </source>
</reference>
<comment type="caution">
    <text evidence="8">The sequence shown here is derived from an EMBL/GenBank/DDBJ whole genome shotgun (WGS) entry which is preliminary data.</text>
</comment>
<dbReference type="PANTHER" id="PTHR46735">
    <property type="entry name" value="CALPAIN, SMALL SUBUNIT 1 A-RELATED"/>
    <property type="match status" value="1"/>
</dbReference>
<dbReference type="GO" id="GO:0012505">
    <property type="term" value="C:endomembrane system"/>
    <property type="evidence" value="ECO:0007669"/>
    <property type="project" value="UniProtKB-SubCell"/>
</dbReference>
<keyword evidence="5" id="KW-0677">Repeat</keyword>
<proteinExistence type="predicted"/>
<keyword evidence="7" id="KW-0472">Membrane</keyword>
<keyword evidence="4" id="KW-0479">Metal-binding</keyword>
<evidence type="ECO:0000256" key="5">
    <source>
        <dbReference type="ARBA" id="ARBA00022737"/>
    </source>
</evidence>
<dbReference type="AlphaFoldDB" id="A0AAD9JJE1"/>
<dbReference type="EMBL" id="JAODUP010000271">
    <property type="protein sequence ID" value="KAK2154294.1"/>
    <property type="molecule type" value="Genomic_DNA"/>
</dbReference>
<dbReference type="GO" id="GO:0046872">
    <property type="term" value="F:metal ion binding"/>
    <property type="evidence" value="ECO:0007669"/>
    <property type="project" value="UniProtKB-KW"/>
</dbReference>
<organism evidence="8 9">
    <name type="scientific">Paralvinella palmiformis</name>
    <dbReference type="NCBI Taxonomy" id="53620"/>
    <lineage>
        <taxon>Eukaryota</taxon>
        <taxon>Metazoa</taxon>
        <taxon>Spiralia</taxon>
        <taxon>Lophotrochozoa</taxon>
        <taxon>Annelida</taxon>
        <taxon>Polychaeta</taxon>
        <taxon>Sedentaria</taxon>
        <taxon>Canalipalpata</taxon>
        <taxon>Terebellida</taxon>
        <taxon>Terebelliformia</taxon>
        <taxon>Alvinellidae</taxon>
        <taxon>Paralvinella</taxon>
    </lineage>
</organism>
<evidence type="ECO:0000256" key="3">
    <source>
        <dbReference type="ARBA" id="ARBA00022490"/>
    </source>
</evidence>
<evidence type="ECO:0000256" key="6">
    <source>
        <dbReference type="ARBA" id="ARBA00022837"/>
    </source>
</evidence>
<evidence type="ECO:0000256" key="4">
    <source>
        <dbReference type="ARBA" id="ARBA00022723"/>
    </source>
</evidence>
<keyword evidence="3" id="KW-0963">Cytoplasm</keyword>
<accession>A0AAD9JJE1</accession>
<evidence type="ECO:0000256" key="7">
    <source>
        <dbReference type="ARBA" id="ARBA00023136"/>
    </source>
</evidence>
<dbReference type="SUPFAM" id="SSF47473">
    <property type="entry name" value="EF-hand"/>
    <property type="match status" value="1"/>
</dbReference>
<keyword evidence="9" id="KW-1185">Reference proteome</keyword>
<dbReference type="PANTHER" id="PTHR46735:SF3">
    <property type="entry name" value="CALPAIN SMALL SUBUNIT 1-RELATED"/>
    <property type="match status" value="1"/>
</dbReference>
<sequence length="224" mass="25625">MVFHPSEKDIDGLFPVVVAPQPRVPGAINFERKTKDTTPSEKYVITSDDVAKGVDVIRHVDVSKLTEEDGEKSIVPYEDDVTMKLRNVMRPQKPEEDFEEFKSKNLRRILKNLNRNVAEDGFCLDVCRSMVASCDNNLSGQMCYPEAAQLYGQLSKWKVSYEVGSRTIKAIKVRYSNKENRLSFVDFVTCMLKFSSFCDAYKQKQIDNDPAFSADEFIQLTMYS</sequence>
<evidence type="ECO:0000256" key="2">
    <source>
        <dbReference type="ARBA" id="ARBA00004496"/>
    </source>
</evidence>
<evidence type="ECO:0000313" key="8">
    <source>
        <dbReference type="EMBL" id="KAK2154294.1"/>
    </source>
</evidence>